<dbReference type="SUPFAM" id="SSF54197">
    <property type="entry name" value="HIT-like"/>
    <property type="match status" value="1"/>
</dbReference>
<dbReference type="PANTHER" id="PTHR46648:SF1">
    <property type="entry name" value="ADENOSINE 5'-MONOPHOSPHORAMIDASE HNT1"/>
    <property type="match status" value="1"/>
</dbReference>
<feature type="active site" description="Tele-AMP-histidine intermediate" evidence="1">
    <location>
        <position position="95"/>
    </location>
</feature>
<keyword evidence="6" id="KW-1185">Reference proteome</keyword>
<dbReference type="GO" id="GO:0003824">
    <property type="term" value="F:catalytic activity"/>
    <property type="evidence" value="ECO:0007669"/>
    <property type="project" value="InterPro"/>
</dbReference>
<dbReference type="PRINTS" id="PR00332">
    <property type="entry name" value="HISTRIAD"/>
</dbReference>
<dbReference type="InterPro" id="IPR011146">
    <property type="entry name" value="HIT-like"/>
</dbReference>
<dbReference type="Proteomes" id="UP000325797">
    <property type="component" value="Chromosome"/>
</dbReference>
<accession>A0A5J6N131</accession>
<gene>
    <name evidence="5" type="ORF">FRZ61_36310</name>
</gene>
<dbReference type="AlphaFoldDB" id="A0A5J6N131"/>
<organism evidence="5 6">
    <name type="scientific">Hypericibacter adhaerens</name>
    <dbReference type="NCBI Taxonomy" id="2602016"/>
    <lineage>
        <taxon>Bacteria</taxon>
        <taxon>Pseudomonadati</taxon>
        <taxon>Pseudomonadota</taxon>
        <taxon>Alphaproteobacteria</taxon>
        <taxon>Rhodospirillales</taxon>
        <taxon>Dongiaceae</taxon>
        <taxon>Hypericibacter</taxon>
    </lineage>
</organism>
<dbReference type="KEGG" id="hadh:FRZ61_36310"/>
<evidence type="ECO:0000259" key="4">
    <source>
        <dbReference type="PROSITE" id="PS51084"/>
    </source>
</evidence>
<name>A0A5J6N131_9PROT</name>
<evidence type="ECO:0000256" key="3">
    <source>
        <dbReference type="PROSITE-ProRule" id="PRU00464"/>
    </source>
</evidence>
<dbReference type="GO" id="GO:0009117">
    <property type="term" value="P:nucleotide metabolic process"/>
    <property type="evidence" value="ECO:0007669"/>
    <property type="project" value="TreeGrafter"/>
</dbReference>
<dbReference type="PANTHER" id="PTHR46648">
    <property type="entry name" value="HIT FAMILY PROTEIN 1"/>
    <property type="match status" value="1"/>
</dbReference>
<dbReference type="InterPro" id="IPR036265">
    <property type="entry name" value="HIT-like_sf"/>
</dbReference>
<proteinExistence type="predicted"/>
<feature type="short sequence motif" description="Histidine triad motif" evidence="2 3">
    <location>
        <begin position="93"/>
        <end position="97"/>
    </location>
</feature>
<evidence type="ECO:0000256" key="2">
    <source>
        <dbReference type="PIRSR" id="PIRSR601310-3"/>
    </source>
</evidence>
<dbReference type="Pfam" id="PF01230">
    <property type="entry name" value="HIT"/>
    <property type="match status" value="1"/>
</dbReference>
<protein>
    <submittedName>
        <fullName evidence="5">Histidine triad protein</fullName>
    </submittedName>
</protein>
<reference evidence="5 6" key="1">
    <citation type="submission" date="2019-08" db="EMBL/GenBank/DDBJ databases">
        <title>Hyperibacter terrae gen. nov., sp. nov. and Hyperibacter viscosus sp. nov., two new members in the family Rhodospirillaceae isolated from the rhizosphere of Hypericum perforatum.</title>
        <authorList>
            <person name="Noviana Z."/>
        </authorList>
    </citation>
    <scope>NUCLEOTIDE SEQUENCE [LARGE SCALE GENOMIC DNA]</scope>
    <source>
        <strain evidence="5 6">R5959</strain>
    </source>
</reference>
<dbReference type="RefSeq" id="WP_151119041.1">
    <property type="nucleotide sequence ID" value="NZ_CP042582.1"/>
</dbReference>
<dbReference type="PROSITE" id="PS51084">
    <property type="entry name" value="HIT_2"/>
    <property type="match status" value="1"/>
</dbReference>
<feature type="domain" description="HIT" evidence="4">
    <location>
        <begin position="6"/>
        <end position="109"/>
    </location>
</feature>
<evidence type="ECO:0000313" key="6">
    <source>
        <dbReference type="Proteomes" id="UP000325797"/>
    </source>
</evidence>
<sequence length="145" mass="16153">MTADCLFCKIAASELPGHILHEDEAIVAFLDINPIREGHTQIVPRAHYAFFDDLPPELAARILHLGQRLAAVQKRLYGVRRVAFCFTGSDVPHAHAHLLPMHAPTDITSRRYIAEEKITFRATPRVPDAVLAETASRLRRELAGA</sequence>
<evidence type="ECO:0000313" key="5">
    <source>
        <dbReference type="EMBL" id="QEX23692.1"/>
    </source>
</evidence>
<dbReference type="EMBL" id="CP042582">
    <property type="protein sequence ID" value="QEX23692.1"/>
    <property type="molecule type" value="Genomic_DNA"/>
</dbReference>
<dbReference type="OrthoDB" id="9784774at2"/>
<dbReference type="Gene3D" id="3.30.428.10">
    <property type="entry name" value="HIT-like"/>
    <property type="match status" value="1"/>
</dbReference>
<evidence type="ECO:0000256" key="1">
    <source>
        <dbReference type="PIRSR" id="PIRSR601310-1"/>
    </source>
</evidence>
<dbReference type="InterPro" id="IPR001310">
    <property type="entry name" value="Histidine_triad_HIT"/>
</dbReference>